<evidence type="ECO:0000256" key="3">
    <source>
        <dbReference type="ARBA" id="ARBA00011248"/>
    </source>
</evidence>
<comment type="similarity">
    <text evidence="10">Belongs to the DRC12 family.</text>
</comment>
<comment type="function">
    <text evidence="1">Component of the nexin-dynein regulatory complex (N-DRC), a key regulator of ciliary/flagellar motility which maintains the alignment and integrity of the distal axoneme and regulates microtubule sliding in motile axonemes.</text>
</comment>
<comment type="subcellular location">
    <subcellularLocation>
        <location evidence="2">Cytoplasm</location>
        <location evidence="2">Cytoskeleton</location>
        <location evidence="2">Flagellum axoneme</location>
    </subcellularLocation>
</comment>
<organism evidence="14 15">
    <name type="scientific">Spizellomyces punctatus (strain DAOM BR117)</name>
    <dbReference type="NCBI Taxonomy" id="645134"/>
    <lineage>
        <taxon>Eukaryota</taxon>
        <taxon>Fungi</taxon>
        <taxon>Fungi incertae sedis</taxon>
        <taxon>Chytridiomycota</taxon>
        <taxon>Chytridiomycota incertae sedis</taxon>
        <taxon>Chytridiomycetes</taxon>
        <taxon>Spizellomycetales</taxon>
        <taxon>Spizellomycetaceae</taxon>
        <taxon>Spizellomyces</taxon>
    </lineage>
</organism>
<name>A0A0L0HMZ6_SPIPD</name>
<feature type="region of interest" description="Disordered" evidence="13">
    <location>
        <begin position="1"/>
        <end position="29"/>
    </location>
</feature>
<feature type="compositionally biased region" description="Basic residues" evidence="13">
    <location>
        <begin position="1"/>
        <end position="17"/>
    </location>
</feature>
<proteinExistence type="inferred from homology"/>
<dbReference type="OrthoDB" id="10264405at2759"/>
<evidence type="ECO:0000256" key="1">
    <source>
        <dbReference type="ARBA" id="ARBA00003029"/>
    </source>
</evidence>
<dbReference type="eggNOG" id="ENOG502T98K">
    <property type="taxonomic scope" value="Eukaryota"/>
</dbReference>
<evidence type="ECO:0000313" key="14">
    <source>
        <dbReference type="EMBL" id="KND02179.1"/>
    </source>
</evidence>
<evidence type="ECO:0000256" key="5">
    <source>
        <dbReference type="ARBA" id="ARBA00022846"/>
    </source>
</evidence>
<keyword evidence="4" id="KW-0963">Cytoplasm</keyword>
<dbReference type="VEuPathDB" id="FungiDB:SPPG_02668"/>
<evidence type="ECO:0000256" key="2">
    <source>
        <dbReference type="ARBA" id="ARBA00004611"/>
    </source>
</evidence>
<dbReference type="GeneID" id="27686238"/>
<dbReference type="PANTHER" id="PTHR28656:SF1">
    <property type="entry name" value="COILED-COIL DOMAIN-CONTAINING PROTEIN 153"/>
    <property type="match status" value="1"/>
</dbReference>
<comment type="subunit">
    <text evidence="3">Component of the nexin-dynein regulatory complex (N-DRC).</text>
</comment>
<keyword evidence="15" id="KW-1185">Reference proteome</keyword>
<feature type="coiled-coil region" evidence="12">
    <location>
        <begin position="56"/>
        <end position="133"/>
    </location>
</feature>
<evidence type="ECO:0000256" key="7">
    <source>
        <dbReference type="ARBA" id="ARBA00023069"/>
    </source>
</evidence>
<evidence type="ECO:0000256" key="13">
    <source>
        <dbReference type="SAM" id="MobiDB-lite"/>
    </source>
</evidence>
<sequence length="212" mass="24007">MPPKKKPGTAGVKKKTKEKGSSDKQQESFDVTEKLVKANVEIDALVRELALQTDLNSRLKMQMDQQKARIAHLEDQLEKKSKDRLDLTSDMGRQYKSMQAEMSSRIVTLESQVADLNTKLTAAQTALQDAARDHERVLAAKETAIEDQQVKMSYMSAEFESMLNETLAKMAKKLESVSQRWKESDNIHLSDVNQRRLADFHLTRLTLGKTDG</sequence>
<dbReference type="EMBL" id="KQ257453">
    <property type="protein sequence ID" value="KND02179.1"/>
    <property type="molecule type" value="Genomic_DNA"/>
</dbReference>
<evidence type="ECO:0000313" key="15">
    <source>
        <dbReference type="Proteomes" id="UP000053201"/>
    </source>
</evidence>
<keyword evidence="8" id="KW-0206">Cytoskeleton</keyword>
<keyword evidence="5" id="KW-0282">Flagellum</keyword>
<dbReference type="PANTHER" id="PTHR28656">
    <property type="entry name" value="COILED-COIL DOMAIN-CONTAINING PROTEIN 153"/>
    <property type="match status" value="1"/>
</dbReference>
<evidence type="ECO:0000256" key="4">
    <source>
        <dbReference type="ARBA" id="ARBA00022490"/>
    </source>
</evidence>
<gene>
    <name evidence="14" type="ORF">SPPG_02668</name>
</gene>
<dbReference type="Proteomes" id="UP000053201">
    <property type="component" value="Unassembled WGS sequence"/>
</dbReference>
<dbReference type="AlphaFoldDB" id="A0A0L0HMZ6"/>
<dbReference type="InParanoid" id="A0A0L0HMZ6"/>
<evidence type="ECO:0000256" key="9">
    <source>
        <dbReference type="ARBA" id="ARBA00023273"/>
    </source>
</evidence>
<reference evidence="14 15" key="1">
    <citation type="submission" date="2009-08" db="EMBL/GenBank/DDBJ databases">
        <title>The Genome Sequence of Spizellomyces punctatus strain DAOM BR117.</title>
        <authorList>
            <consortium name="The Broad Institute Genome Sequencing Platform"/>
            <person name="Russ C."/>
            <person name="Cuomo C."/>
            <person name="Shea T."/>
            <person name="Young S.K."/>
            <person name="Zeng Q."/>
            <person name="Koehrsen M."/>
            <person name="Haas B."/>
            <person name="Borodovsky M."/>
            <person name="Guigo R."/>
            <person name="Alvarado L."/>
            <person name="Berlin A."/>
            <person name="Bochicchio J."/>
            <person name="Borenstein D."/>
            <person name="Chapman S."/>
            <person name="Chen Z."/>
            <person name="Engels R."/>
            <person name="Freedman E."/>
            <person name="Gellesch M."/>
            <person name="Goldberg J."/>
            <person name="Griggs A."/>
            <person name="Gujja S."/>
            <person name="Heiman D."/>
            <person name="Hepburn T."/>
            <person name="Howarth C."/>
            <person name="Jen D."/>
            <person name="Larson L."/>
            <person name="Lewis B."/>
            <person name="Mehta T."/>
            <person name="Park D."/>
            <person name="Pearson M."/>
            <person name="Roberts A."/>
            <person name="Saif S."/>
            <person name="Shenoy N."/>
            <person name="Sisk P."/>
            <person name="Stolte C."/>
            <person name="Sykes S."/>
            <person name="Thomson T."/>
            <person name="Walk T."/>
            <person name="White J."/>
            <person name="Yandava C."/>
            <person name="Burger G."/>
            <person name="Gray M.W."/>
            <person name="Holland P.W.H."/>
            <person name="King N."/>
            <person name="Lang F.B.F."/>
            <person name="Roger A.J."/>
            <person name="Ruiz-Trillo I."/>
            <person name="Lander E."/>
            <person name="Nusbaum C."/>
        </authorList>
    </citation>
    <scope>NUCLEOTIDE SEQUENCE [LARGE SCALE GENOMIC DNA]</scope>
    <source>
        <strain evidence="14 15">DAOM BR117</strain>
    </source>
</reference>
<keyword evidence="7" id="KW-0969">Cilium</keyword>
<protein>
    <recommendedName>
        <fullName evidence="11">Dynein regulatory complex protein 12</fullName>
    </recommendedName>
</protein>
<evidence type="ECO:0000256" key="6">
    <source>
        <dbReference type="ARBA" id="ARBA00023054"/>
    </source>
</evidence>
<evidence type="ECO:0000256" key="10">
    <source>
        <dbReference type="ARBA" id="ARBA00044754"/>
    </source>
</evidence>
<keyword evidence="9" id="KW-0966">Cell projection</keyword>
<accession>A0A0L0HMZ6</accession>
<evidence type="ECO:0000256" key="11">
    <source>
        <dbReference type="ARBA" id="ARBA00044800"/>
    </source>
</evidence>
<evidence type="ECO:0000256" key="12">
    <source>
        <dbReference type="SAM" id="Coils"/>
    </source>
</evidence>
<feature type="compositionally biased region" description="Basic and acidic residues" evidence="13">
    <location>
        <begin position="18"/>
        <end position="29"/>
    </location>
</feature>
<evidence type="ECO:0000256" key="8">
    <source>
        <dbReference type="ARBA" id="ARBA00023212"/>
    </source>
</evidence>
<dbReference type="OMA" id="HAKYKEQ"/>
<keyword evidence="6 12" id="KW-0175">Coiled coil</keyword>
<dbReference type="RefSeq" id="XP_016610218.1">
    <property type="nucleotide sequence ID" value="XM_016750953.1"/>
</dbReference>
<dbReference type="InterPro" id="IPR033585">
    <property type="entry name" value="DRC12-like"/>
</dbReference>